<dbReference type="OMA" id="CHGRLVN"/>
<gene>
    <name evidence="4" type="primary">OXLD1</name>
</gene>
<evidence type="ECO:0000313" key="5">
    <source>
        <dbReference type="Proteomes" id="UP000472272"/>
    </source>
</evidence>
<dbReference type="AlphaFoldDB" id="A0A670HTG5"/>
<evidence type="ECO:0000313" key="4">
    <source>
        <dbReference type="Ensembl" id="ENSPMRP00000002387.1"/>
    </source>
</evidence>
<dbReference type="Ensembl" id="ENSPMRT00000002542.1">
    <property type="protein sequence ID" value="ENSPMRP00000002387.1"/>
    <property type="gene ID" value="ENSPMRG00000001733.1"/>
</dbReference>
<feature type="compositionally biased region" description="Basic and acidic residues" evidence="1">
    <location>
        <begin position="120"/>
        <end position="133"/>
    </location>
</feature>
<proteinExistence type="predicted"/>
<reference evidence="4" key="3">
    <citation type="submission" date="2025-09" db="UniProtKB">
        <authorList>
            <consortium name="Ensembl"/>
        </authorList>
    </citation>
    <scope>IDENTIFICATION</scope>
</reference>
<dbReference type="GeneID" id="114592831"/>
<keyword evidence="2" id="KW-0732">Signal</keyword>
<dbReference type="GeneTree" id="ENSGT00390000003596"/>
<dbReference type="OrthoDB" id="10064411at2759"/>
<reference evidence="4 5" key="1">
    <citation type="journal article" date="2019" name="Proc. Natl. Acad. Sci. U.S.A.">
        <title>Regulatory changes in pterin and carotenoid genes underlie balanced color polymorphisms in the wall lizard.</title>
        <authorList>
            <person name="Andrade P."/>
            <person name="Pinho C."/>
            <person name="Perez I de Lanuza G."/>
            <person name="Afonso S."/>
            <person name="Brejcha J."/>
            <person name="Rubin C.J."/>
            <person name="Wallerman O."/>
            <person name="Pereira P."/>
            <person name="Sabatino S.J."/>
            <person name="Bellati A."/>
            <person name="Pellitteri-Rosa D."/>
            <person name="Bosakova Z."/>
            <person name="Bunikis I."/>
            <person name="Carretero M.A."/>
            <person name="Feiner N."/>
            <person name="Marsik P."/>
            <person name="Pauperio F."/>
            <person name="Salvi D."/>
            <person name="Soler L."/>
            <person name="While G.M."/>
            <person name="Uller T."/>
            <person name="Font E."/>
            <person name="Andersson L."/>
            <person name="Carneiro M."/>
        </authorList>
    </citation>
    <scope>NUCLEOTIDE SEQUENCE</scope>
</reference>
<organism evidence="4 5">
    <name type="scientific">Podarcis muralis</name>
    <name type="common">Wall lizard</name>
    <name type="synonym">Lacerta muralis</name>
    <dbReference type="NCBI Taxonomy" id="64176"/>
    <lineage>
        <taxon>Eukaryota</taxon>
        <taxon>Metazoa</taxon>
        <taxon>Chordata</taxon>
        <taxon>Craniata</taxon>
        <taxon>Vertebrata</taxon>
        <taxon>Euteleostomi</taxon>
        <taxon>Lepidosauria</taxon>
        <taxon>Squamata</taxon>
        <taxon>Bifurcata</taxon>
        <taxon>Unidentata</taxon>
        <taxon>Episquamata</taxon>
        <taxon>Laterata</taxon>
        <taxon>Lacertibaenia</taxon>
        <taxon>Lacertidae</taxon>
        <taxon>Podarcis</taxon>
    </lineage>
</organism>
<feature type="domain" description="Oxidoreductase-like" evidence="3">
    <location>
        <begin position="137"/>
        <end position="170"/>
    </location>
</feature>
<sequence length="204" mass="22226">MPVSAPGAGTGRGFFPGNPELMLMLLLAGALRCSRWLAGSQAAAAAAAAAGRSPGKECIYLFRHPHNSGTAVLLHRCHHKYLVNMWRFPAMLMVDGRRYMHADAQGSGSKNATSLMGKEPGSKEEAASSEDKDSAFAIPPTLLPPTNCCMSGCHNCVWIAYTEELLKYYQDGGEQALAAVDKHIQDENIKTILKMEIRFRMKKD</sequence>
<dbReference type="InterPro" id="IPR039251">
    <property type="entry name" value="OXLD1"/>
</dbReference>
<protein>
    <submittedName>
        <fullName evidence="4">Oxidoreductase like domain containing 1</fullName>
    </submittedName>
</protein>
<dbReference type="PANTHER" id="PTHR21193:SF3">
    <property type="entry name" value="OXIDOREDUCTASE-LIKE DOMAIN-CONTAINING PROTEIN 1"/>
    <property type="match status" value="1"/>
</dbReference>
<evidence type="ECO:0000259" key="3">
    <source>
        <dbReference type="Pfam" id="PF09791"/>
    </source>
</evidence>
<evidence type="ECO:0000256" key="1">
    <source>
        <dbReference type="SAM" id="MobiDB-lite"/>
    </source>
</evidence>
<feature type="region of interest" description="Disordered" evidence="1">
    <location>
        <begin position="105"/>
        <end position="133"/>
    </location>
</feature>
<keyword evidence="5" id="KW-1185">Reference proteome</keyword>
<dbReference type="CTD" id="339229"/>
<dbReference type="GO" id="GO:0005739">
    <property type="term" value="C:mitochondrion"/>
    <property type="evidence" value="ECO:0007669"/>
    <property type="project" value="TreeGrafter"/>
</dbReference>
<dbReference type="RefSeq" id="XP_028576934.1">
    <property type="nucleotide sequence ID" value="XM_028721101.1"/>
</dbReference>
<dbReference type="KEGG" id="pmua:114592831"/>
<feature type="signal peptide" evidence="2">
    <location>
        <begin position="1"/>
        <end position="33"/>
    </location>
</feature>
<accession>A0A670HTG5</accession>
<reference evidence="4" key="2">
    <citation type="submission" date="2025-08" db="UniProtKB">
        <authorList>
            <consortium name="Ensembl"/>
        </authorList>
    </citation>
    <scope>IDENTIFICATION</scope>
</reference>
<feature type="chain" id="PRO_5025329080" evidence="2">
    <location>
        <begin position="34"/>
        <end position="204"/>
    </location>
</feature>
<dbReference type="Pfam" id="PF09791">
    <property type="entry name" value="Oxidored-like"/>
    <property type="match status" value="1"/>
</dbReference>
<name>A0A670HTG5_PODMU</name>
<dbReference type="Proteomes" id="UP000472272">
    <property type="component" value="Chromosome 2"/>
</dbReference>
<dbReference type="PANTHER" id="PTHR21193">
    <property type="entry name" value="OXIDOREDUCTASE-LIKE DOMAIN-CONTAINING PROTEIN 1"/>
    <property type="match status" value="1"/>
</dbReference>
<evidence type="ECO:0000256" key="2">
    <source>
        <dbReference type="SAM" id="SignalP"/>
    </source>
</evidence>
<dbReference type="InterPro" id="IPR019180">
    <property type="entry name" value="Oxidoreductase-like_N"/>
</dbReference>